<dbReference type="Gene3D" id="3.30.530.20">
    <property type="match status" value="1"/>
</dbReference>
<dbReference type="InterPro" id="IPR036226">
    <property type="entry name" value="LipOase_C_sf"/>
</dbReference>
<dbReference type="KEGG" id="svo:SVI_2441"/>
<dbReference type="CDD" id="cd00030">
    <property type="entry name" value="C2"/>
    <property type="match status" value="1"/>
</dbReference>
<evidence type="ECO:0000313" key="5">
    <source>
        <dbReference type="EMBL" id="BAJ02412.1"/>
    </source>
</evidence>
<dbReference type="Gene3D" id="2.60.40.150">
    <property type="entry name" value="C2 domain"/>
    <property type="match status" value="1"/>
</dbReference>
<feature type="domain" description="C2" evidence="3">
    <location>
        <begin position="143"/>
        <end position="256"/>
    </location>
</feature>
<name>D4ZL63_SHEVD</name>
<feature type="domain" description="Lipoxygenase" evidence="4">
    <location>
        <begin position="291"/>
        <end position="839"/>
    </location>
</feature>
<dbReference type="InterPro" id="IPR000907">
    <property type="entry name" value="LipOase"/>
</dbReference>
<dbReference type="Pfam" id="PF10604">
    <property type="entry name" value="Polyketide_cyc2"/>
    <property type="match status" value="1"/>
</dbReference>
<evidence type="ECO:0000256" key="2">
    <source>
        <dbReference type="ARBA" id="ARBA00023002"/>
    </source>
</evidence>
<evidence type="ECO:0000256" key="1">
    <source>
        <dbReference type="ARBA" id="ARBA00022723"/>
    </source>
</evidence>
<dbReference type="OrthoDB" id="5912511at2"/>
<dbReference type="Proteomes" id="UP000002350">
    <property type="component" value="Chromosome"/>
</dbReference>
<keyword evidence="2" id="KW-0560">Oxidoreductase</keyword>
<organism evidence="5 6">
    <name type="scientific">Shewanella violacea (strain JCM 10179 / CIP 106290 / LMG 19151 / DSS12)</name>
    <dbReference type="NCBI Taxonomy" id="637905"/>
    <lineage>
        <taxon>Bacteria</taxon>
        <taxon>Pseudomonadati</taxon>
        <taxon>Pseudomonadota</taxon>
        <taxon>Gammaproteobacteria</taxon>
        <taxon>Alteromonadales</taxon>
        <taxon>Shewanellaceae</taxon>
        <taxon>Shewanella</taxon>
    </lineage>
</organism>
<protein>
    <submittedName>
        <fullName evidence="5">Lipoxygenase, putative</fullName>
    </submittedName>
</protein>
<evidence type="ECO:0000259" key="4">
    <source>
        <dbReference type="PROSITE" id="PS51393"/>
    </source>
</evidence>
<dbReference type="Pfam" id="PF00168">
    <property type="entry name" value="C2"/>
    <property type="match status" value="1"/>
</dbReference>
<dbReference type="STRING" id="637905.SVI_2441"/>
<gene>
    <name evidence="5" type="ordered locus">SVI_2441</name>
</gene>
<sequence length="839" mass="94117">MEEERTMTDITKQATVQVKGIVNAPIEDVWKLYRPFGEMTQWWHIYKTMELAPPAEDKVGAIRTFSFKDRNMTISEQLISRDDTTHTLEYKMIKMEPSIPGLDGITTRVQMRSISAVQTEITWCNWVMAPSVVCSMIKAPQAQGYRDGITALNRFFNPSLGKVIVTLASIKDLPHSFPPVNPYVIVELDGENHQTAKPNFPYSSTFNDTFEFELLSRKGSLGFGVMDSCLGSDSLIGTVSLDLHDFENDKPKTLELALDQGASISVTIEMELNNDIDALPLTDKQQQFVSLKEMSDTINGVKDKLQKIVLNLLVEEKPRWEYDSYPVHPMPKMVKGLPRSQALSPHKLSRMGERVLEFSFSELELKQRLAEYPAGSLKAYGAFFGGYLPVPELLESWQDDSEFCRQLIQGLNPLMIEAVNSIEQVPEAMRELEAQGKGMSELIADKRLFLVDYKELAPFKCEDGKFFYAPYLLVYKQQLANNDTRLNVVAIQLERNEGINPIYTPDSNQPNRFMFAKIHVQCADNQIHQFLYHLGLAHLAIESMAIATHNSLPKEHIISKLLTPHFQDTIGINFLARQTLVAEQGAITQSTFALGTAQGVQMVSNGWKTYDFFKSSFPEQLKARGFDEEMSDGLQGYYYREDGYLIWNAIGNYTSNTVKSAYSDDAAVLADPAVQAWAKELADPDMGAMPGFPAEINSLELLSHTLQTIIWMGSAFHSAINFPQFPYTAVALNRPATLAKKMPEGEQDISAKYIAAALPNQKNAAFQCLLSWMLAMPSETSLANLDPLENDHPEISQAFAAEMKQISEKIHARNKQLSAAGKPDYSYLLPENIAASINI</sequence>
<dbReference type="Gene3D" id="1.20.245.10">
    <property type="entry name" value="Lipoxygenase-1, Domain 5"/>
    <property type="match status" value="1"/>
</dbReference>
<dbReference type="GO" id="GO:0016702">
    <property type="term" value="F:oxidoreductase activity, acting on single donors with incorporation of molecular oxygen, incorporation of two atoms of oxygen"/>
    <property type="evidence" value="ECO:0007669"/>
    <property type="project" value="InterPro"/>
</dbReference>
<dbReference type="PANTHER" id="PTHR11771">
    <property type="entry name" value="LIPOXYGENASE"/>
    <property type="match status" value="1"/>
</dbReference>
<dbReference type="PROSITE" id="PS50004">
    <property type="entry name" value="C2"/>
    <property type="match status" value="1"/>
</dbReference>
<keyword evidence="6" id="KW-1185">Reference proteome</keyword>
<evidence type="ECO:0000313" key="6">
    <source>
        <dbReference type="Proteomes" id="UP000002350"/>
    </source>
</evidence>
<dbReference type="PROSITE" id="PS51393">
    <property type="entry name" value="LIPOXYGENASE_3"/>
    <property type="match status" value="1"/>
</dbReference>
<dbReference type="SUPFAM" id="SSF55961">
    <property type="entry name" value="Bet v1-like"/>
    <property type="match status" value="1"/>
</dbReference>
<proteinExistence type="predicted"/>
<dbReference type="InterPro" id="IPR000008">
    <property type="entry name" value="C2_dom"/>
</dbReference>
<evidence type="ECO:0000259" key="3">
    <source>
        <dbReference type="PROSITE" id="PS50004"/>
    </source>
</evidence>
<dbReference type="SMART" id="SM00239">
    <property type="entry name" value="C2"/>
    <property type="match status" value="1"/>
</dbReference>
<dbReference type="InterPro" id="IPR035892">
    <property type="entry name" value="C2_domain_sf"/>
</dbReference>
<dbReference type="EMBL" id="AP011177">
    <property type="protein sequence ID" value="BAJ02412.1"/>
    <property type="molecule type" value="Genomic_DNA"/>
</dbReference>
<dbReference type="AlphaFoldDB" id="D4ZL63"/>
<keyword evidence="1" id="KW-0479">Metal-binding</keyword>
<dbReference type="GO" id="GO:0034440">
    <property type="term" value="P:lipid oxidation"/>
    <property type="evidence" value="ECO:0007669"/>
    <property type="project" value="InterPro"/>
</dbReference>
<dbReference type="Pfam" id="PF00305">
    <property type="entry name" value="Lipoxygenase"/>
    <property type="match status" value="1"/>
</dbReference>
<dbReference type="InterPro" id="IPR023393">
    <property type="entry name" value="START-like_dom_sf"/>
</dbReference>
<dbReference type="Gene3D" id="3.10.450.60">
    <property type="match status" value="1"/>
</dbReference>
<accession>D4ZL63</accession>
<dbReference type="HOGENOM" id="CLU_338856_0_0_6"/>
<dbReference type="InterPro" id="IPR019587">
    <property type="entry name" value="Polyketide_cyclase/dehydratase"/>
</dbReference>
<dbReference type="CDD" id="cd07821">
    <property type="entry name" value="PYR_PYL_RCAR_like"/>
    <property type="match status" value="1"/>
</dbReference>
<dbReference type="SUPFAM" id="SSF48484">
    <property type="entry name" value="Lipoxigenase"/>
    <property type="match status" value="1"/>
</dbReference>
<dbReference type="InterPro" id="IPR013819">
    <property type="entry name" value="LipOase_C"/>
</dbReference>
<dbReference type="GO" id="GO:0046872">
    <property type="term" value="F:metal ion binding"/>
    <property type="evidence" value="ECO:0007669"/>
    <property type="project" value="UniProtKB-KW"/>
</dbReference>
<dbReference type="SUPFAM" id="SSF49562">
    <property type="entry name" value="C2 domain (Calcium/lipid-binding domain, CaLB)"/>
    <property type="match status" value="1"/>
</dbReference>
<reference evidence="6" key="1">
    <citation type="journal article" date="2010" name="Mol. Biosyst.">
        <title>Complete genome sequence and comparative analysis of Shewanella violacea, a psychrophilic and piezophilic bacterium from deep sea floor sediments.</title>
        <authorList>
            <person name="Aono E."/>
            <person name="Baba T."/>
            <person name="Ara T."/>
            <person name="Nishi T."/>
            <person name="Nakamichi T."/>
            <person name="Inamoto E."/>
            <person name="Toyonaga H."/>
            <person name="Hasegawa M."/>
            <person name="Takai Y."/>
            <person name="Okumura Y."/>
            <person name="Baba M."/>
            <person name="Tomita M."/>
            <person name="Kato C."/>
            <person name="Oshima T."/>
            <person name="Nakasone K."/>
            <person name="Mori H."/>
        </authorList>
    </citation>
    <scope>NUCLEOTIDE SEQUENCE [LARGE SCALE GENOMIC DNA]</scope>
    <source>
        <strain evidence="6">JCM 10179 / CIP 106290 / LMG 19151 / DSS12</strain>
    </source>
</reference>
<dbReference type="eggNOG" id="ENOG502Z9KW">
    <property type="taxonomic scope" value="Bacteria"/>
</dbReference>